<dbReference type="InterPro" id="IPR011990">
    <property type="entry name" value="TPR-like_helical_dom_sf"/>
</dbReference>
<proteinExistence type="predicted"/>
<dbReference type="Gene3D" id="1.25.40.10">
    <property type="entry name" value="Tetratricopeptide repeat domain"/>
    <property type="match status" value="1"/>
</dbReference>
<dbReference type="STRING" id="1121927.GOHSU_20_00160"/>
<gene>
    <name evidence="1" type="ORF">GOHSU_20_00160</name>
</gene>
<comment type="caution">
    <text evidence="1">The sequence shown here is derived from an EMBL/GenBank/DDBJ whole genome shotgun (WGS) entry which is preliminary data.</text>
</comment>
<dbReference type="RefSeq" id="WP_005939639.1">
    <property type="nucleotide sequence ID" value="NZ_ATVK01000049.1"/>
</dbReference>
<name>L7L9A7_9ACTN</name>
<dbReference type="Proteomes" id="UP000053405">
    <property type="component" value="Unassembled WGS sequence"/>
</dbReference>
<evidence type="ECO:0000313" key="1">
    <source>
        <dbReference type="EMBL" id="GAC57479.1"/>
    </source>
</evidence>
<organism evidence="1 2">
    <name type="scientific">Gordonia hirsuta DSM 44140 = NBRC 16056</name>
    <dbReference type="NCBI Taxonomy" id="1121927"/>
    <lineage>
        <taxon>Bacteria</taxon>
        <taxon>Bacillati</taxon>
        <taxon>Actinomycetota</taxon>
        <taxon>Actinomycetes</taxon>
        <taxon>Mycobacteriales</taxon>
        <taxon>Gordoniaceae</taxon>
        <taxon>Gordonia</taxon>
    </lineage>
</organism>
<dbReference type="AlphaFoldDB" id="L7L9A7"/>
<sequence>MTTSDPILAEITTAVEAGRLGDADLTRADLQTIWDRLDQDDAFHRTVLAHYLADLYDDPTEALVWDERALAASPGLVDSDLAEIAPGVSAEGFLPSLHLNVADQLRRLGRFDEAAQQLEAARSHTPALAEDMYGTAIREAIKNQDIAIAERDTTVREPLP</sequence>
<reference evidence="1 2" key="1">
    <citation type="submission" date="2012-12" db="EMBL/GenBank/DDBJ databases">
        <title>Whole genome shotgun sequence of Gordonia hirsuta NBRC 16056.</title>
        <authorList>
            <person name="Isaki-Nakamura S."/>
            <person name="Hosoyama A."/>
            <person name="Tsuchikane K."/>
            <person name="Katsumata H."/>
            <person name="Baba S."/>
            <person name="Yamazaki S."/>
            <person name="Fujita N."/>
        </authorList>
    </citation>
    <scope>NUCLEOTIDE SEQUENCE [LARGE SCALE GENOMIC DNA]</scope>
    <source>
        <strain evidence="1 2">NBRC 16056</strain>
    </source>
</reference>
<dbReference type="SUPFAM" id="SSF48452">
    <property type="entry name" value="TPR-like"/>
    <property type="match status" value="1"/>
</dbReference>
<accession>L7L9A7</accession>
<dbReference type="OrthoDB" id="8450665at2"/>
<protein>
    <recommendedName>
        <fullName evidence="3">Tetratrico peptide repeat group 5 domain-containing protein</fullName>
    </recommendedName>
</protein>
<evidence type="ECO:0008006" key="3">
    <source>
        <dbReference type="Google" id="ProtNLM"/>
    </source>
</evidence>
<keyword evidence="2" id="KW-1185">Reference proteome</keyword>
<evidence type="ECO:0000313" key="2">
    <source>
        <dbReference type="Proteomes" id="UP000053405"/>
    </source>
</evidence>
<dbReference type="eggNOG" id="COG1219">
    <property type="taxonomic scope" value="Bacteria"/>
</dbReference>
<dbReference type="EMBL" id="BANT01000020">
    <property type="protein sequence ID" value="GAC57479.1"/>
    <property type="molecule type" value="Genomic_DNA"/>
</dbReference>